<keyword evidence="4" id="KW-1185">Reference proteome</keyword>
<dbReference type="PROSITE" id="PS51257">
    <property type="entry name" value="PROKAR_LIPOPROTEIN"/>
    <property type="match status" value="1"/>
</dbReference>
<reference evidence="3 4" key="1">
    <citation type="submission" date="2020-05" db="EMBL/GenBank/DDBJ databases">
        <title>Draft Genome Sequence of Ochrobactrum soli Isolated from Stable Fly Gut.</title>
        <authorList>
            <person name="Pileggi M.T."/>
            <person name="Vazhakkala L.J."/>
            <person name="Wong C.N."/>
        </authorList>
    </citation>
    <scope>NUCLEOTIDE SEQUENCE [LARGE SCALE GENOMIC DNA]</scope>
    <source>
        <strain evidence="3 4">MTP-C0764</strain>
    </source>
</reference>
<protein>
    <recommendedName>
        <fullName evidence="5">Lipoprotein</fullName>
    </recommendedName>
</protein>
<evidence type="ECO:0000256" key="1">
    <source>
        <dbReference type="SAM" id="Coils"/>
    </source>
</evidence>
<accession>A0A849KYB4</accession>
<keyword evidence="1" id="KW-0175">Coiled coil</keyword>
<feature type="chain" id="PRO_5032278347" description="Lipoprotein" evidence="2">
    <location>
        <begin position="23"/>
        <end position="275"/>
    </location>
</feature>
<dbReference type="RefSeq" id="WP_171319667.1">
    <property type="nucleotide sequence ID" value="NZ_JABFCY010000024.1"/>
</dbReference>
<sequence length="275" mass="30284">MKNRILTTSAIFIALLTLSACQESPPEITDDQVLDLFGSKSSFSSNDAPATISKQTEECARLLAGLDSAVYKDMPEEMLGSVKTACRKNFQEIIADTQRNTFGLKLEHMENVELAEQITRARAQSIEKAKAAAQAKREKEAAEKLAKDQEAIAAAKKKASLLETSLDDHLAALKEKCAEWKTTMVALKERKLLSVASQLSPNACYRNYEENIRRQARHIIEQVSKLEAKPDSIMGPAIPYFGVADPESMNQQVTKVEEAIASIKAEAAAAELRQQ</sequence>
<comment type="caution">
    <text evidence="3">The sequence shown here is derived from an EMBL/GenBank/DDBJ whole genome shotgun (WGS) entry which is preliminary data.</text>
</comment>
<evidence type="ECO:0008006" key="5">
    <source>
        <dbReference type="Google" id="ProtNLM"/>
    </source>
</evidence>
<evidence type="ECO:0000313" key="4">
    <source>
        <dbReference type="Proteomes" id="UP000574931"/>
    </source>
</evidence>
<evidence type="ECO:0000256" key="2">
    <source>
        <dbReference type="SAM" id="SignalP"/>
    </source>
</evidence>
<organism evidence="3 4">
    <name type="scientific">Ochrobactrum soli</name>
    <dbReference type="NCBI Taxonomy" id="2448455"/>
    <lineage>
        <taxon>Bacteria</taxon>
        <taxon>Pseudomonadati</taxon>
        <taxon>Pseudomonadota</taxon>
        <taxon>Alphaproteobacteria</taxon>
        <taxon>Hyphomicrobiales</taxon>
        <taxon>Brucellaceae</taxon>
        <taxon>Brucella/Ochrobactrum group</taxon>
        <taxon>Ochrobactrum</taxon>
    </lineage>
</organism>
<feature type="coiled-coil region" evidence="1">
    <location>
        <begin position="123"/>
        <end position="229"/>
    </location>
</feature>
<feature type="signal peptide" evidence="2">
    <location>
        <begin position="1"/>
        <end position="22"/>
    </location>
</feature>
<name>A0A849KYB4_9HYPH</name>
<proteinExistence type="predicted"/>
<gene>
    <name evidence="3" type="ORF">HKX02_24405</name>
</gene>
<dbReference type="AlphaFoldDB" id="A0A849KYB4"/>
<dbReference type="Proteomes" id="UP000574931">
    <property type="component" value="Unassembled WGS sequence"/>
</dbReference>
<keyword evidence="2" id="KW-0732">Signal</keyword>
<dbReference type="EMBL" id="JABFCY010000024">
    <property type="protein sequence ID" value="NNU63374.1"/>
    <property type="molecule type" value="Genomic_DNA"/>
</dbReference>
<evidence type="ECO:0000313" key="3">
    <source>
        <dbReference type="EMBL" id="NNU63374.1"/>
    </source>
</evidence>